<keyword evidence="2" id="KW-1185">Reference proteome</keyword>
<dbReference type="EMBL" id="CAMPGE010017113">
    <property type="protein sequence ID" value="CAI2375621.1"/>
    <property type="molecule type" value="Genomic_DNA"/>
</dbReference>
<evidence type="ECO:0000313" key="1">
    <source>
        <dbReference type="EMBL" id="CAI2375621.1"/>
    </source>
</evidence>
<comment type="caution">
    <text evidence="1">The sequence shown here is derived from an EMBL/GenBank/DDBJ whole genome shotgun (WGS) entry which is preliminary data.</text>
</comment>
<reference evidence="1" key="1">
    <citation type="submission" date="2023-07" db="EMBL/GenBank/DDBJ databases">
        <authorList>
            <consortium name="AG Swart"/>
            <person name="Singh M."/>
            <person name="Singh A."/>
            <person name="Seah K."/>
            <person name="Emmerich C."/>
        </authorList>
    </citation>
    <scope>NUCLEOTIDE SEQUENCE</scope>
    <source>
        <strain evidence="1">DP1</strain>
    </source>
</reference>
<name>A0AAD2CZZ9_EUPCR</name>
<dbReference type="Proteomes" id="UP001295684">
    <property type="component" value="Unassembled WGS sequence"/>
</dbReference>
<gene>
    <name evidence="1" type="ORF">ECRASSUSDP1_LOCUS16984</name>
</gene>
<proteinExistence type="predicted"/>
<evidence type="ECO:0000313" key="2">
    <source>
        <dbReference type="Proteomes" id="UP001295684"/>
    </source>
</evidence>
<protein>
    <submittedName>
        <fullName evidence="1">Uncharacterized protein</fullName>
    </submittedName>
</protein>
<dbReference type="AlphaFoldDB" id="A0AAD2CZZ9"/>
<accession>A0AAD2CZZ9</accession>
<sequence>MYRKEKQRVIQLFELPVKQDTIQLMIPPKSGIFPTPDPKAIIPCYDLTVNRSLRKKTLRVKVLYSSKTGRNRYESLENHLKNKLEYIK</sequence>
<organism evidence="1 2">
    <name type="scientific">Euplotes crassus</name>
    <dbReference type="NCBI Taxonomy" id="5936"/>
    <lineage>
        <taxon>Eukaryota</taxon>
        <taxon>Sar</taxon>
        <taxon>Alveolata</taxon>
        <taxon>Ciliophora</taxon>
        <taxon>Intramacronucleata</taxon>
        <taxon>Spirotrichea</taxon>
        <taxon>Hypotrichia</taxon>
        <taxon>Euplotida</taxon>
        <taxon>Euplotidae</taxon>
        <taxon>Moneuplotes</taxon>
    </lineage>
</organism>